<evidence type="ECO:0000259" key="4">
    <source>
        <dbReference type="PROSITE" id="PS50234"/>
    </source>
</evidence>
<feature type="compositionally biased region" description="Acidic residues" evidence="2">
    <location>
        <begin position="34"/>
        <end position="45"/>
    </location>
</feature>
<dbReference type="Pfam" id="PF00092">
    <property type="entry name" value="VWA"/>
    <property type="match status" value="1"/>
</dbReference>
<dbReference type="InterPro" id="IPR002035">
    <property type="entry name" value="VWF_A"/>
</dbReference>
<dbReference type="AlphaFoldDB" id="A0AAJ2NKQ9"/>
<feature type="domain" description="VWFA" evidence="4">
    <location>
        <begin position="159"/>
        <end position="342"/>
    </location>
</feature>
<comment type="caution">
    <text evidence="5">The sequence shown here is derived from an EMBL/GenBank/DDBJ whole genome shotgun (WGS) entry which is preliminary data.</text>
</comment>
<accession>A0AAJ2NKQ9</accession>
<dbReference type="PROSITE" id="PS50234">
    <property type="entry name" value="VWFA"/>
    <property type="match status" value="1"/>
</dbReference>
<sequence>MKKIVWITAAACMLAACSTESSETQTDEVQDIAVENEESEPLEEGTTDKSIQETNDYSFNQPEVPYVPESMEDVLTYPVGEFALVDPSESEEFQDVLAELPILGEEATSEEIRTYIIHLSTLTAPAYPDPRLLANRWEQLSFLAPNEEGELGPEEKELNVEILLDASGSMRDEVDGVDKMTLAREAIQGFVEELPDQANVALRVYGHVGESPEKSCEGIDRVYDLQPYDENSFTSAIDGVMANGWTPLAKAIEVTSEDYRNGSEDATNMVLVVSDGMDTCGGDPVQAVKDLSELNVTPLISIIGFDVPANEQQQLREMAQASGSAFATVNDQAQLRAELDRSAELAKAWMMFQTDARVEIEATRAEQAVEIMDERVKWRLLTQDERLYMVDLVQYLNDIDKVAPVHTIEIWDILLERQQAAYDIGEEVYDELYDANEENREQMREKIDELVNEKTE</sequence>
<protein>
    <submittedName>
        <fullName evidence="5">VWA domain-containing protein</fullName>
    </submittedName>
</protein>
<feature type="signal peptide" evidence="3">
    <location>
        <begin position="1"/>
        <end position="21"/>
    </location>
</feature>
<organism evidence="5 6">
    <name type="scientific">Alkalihalophilus pseudofirmus</name>
    <name type="common">Bacillus pseudofirmus</name>
    <dbReference type="NCBI Taxonomy" id="79885"/>
    <lineage>
        <taxon>Bacteria</taxon>
        <taxon>Bacillati</taxon>
        <taxon>Bacillota</taxon>
        <taxon>Bacilli</taxon>
        <taxon>Bacillales</taxon>
        <taxon>Bacillaceae</taxon>
        <taxon>Alkalihalophilus</taxon>
    </lineage>
</organism>
<evidence type="ECO:0000256" key="2">
    <source>
        <dbReference type="SAM" id="MobiDB-lite"/>
    </source>
</evidence>
<keyword evidence="1" id="KW-0175">Coiled coil</keyword>
<dbReference type="Gene3D" id="3.40.50.410">
    <property type="entry name" value="von Willebrand factor, type A domain"/>
    <property type="match status" value="1"/>
</dbReference>
<dbReference type="SUPFAM" id="SSF53300">
    <property type="entry name" value="vWA-like"/>
    <property type="match status" value="1"/>
</dbReference>
<evidence type="ECO:0000313" key="6">
    <source>
        <dbReference type="Proteomes" id="UP001285636"/>
    </source>
</evidence>
<evidence type="ECO:0000313" key="5">
    <source>
        <dbReference type="EMBL" id="MDV2884827.1"/>
    </source>
</evidence>
<dbReference type="SMART" id="SM00327">
    <property type="entry name" value="VWA"/>
    <property type="match status" value="1"/>
</dbReference>
<dbReference type="InterPro" id="IPR036465">
    <property type="entry name" value="vWFA_dom_sf"/>
</dbReference>
<keyword evidence="3" id="KW-0732">Signal</keyword>
<proteinExistence type="predicted"/>
<evidence type="ECO:0000256" key="3">
    <source>
        <dbReference type="SAM" id="SignalP"/>
    </source>
</evidence>
<feature type="chain" id="PRO_5042491409" evidence="3">
    <location>
        <begin position="22"/>
        <end position="456"/>
    </location>
</feature>
<evidence type="ECO:0000256" key="1">
    <source>
        <dbReference type="SAM" id="Coils"/>
    </source>
</evidence>
<gene>
    <name evidence="5" type="ORF">RYX45_06530</name>
</gene>
<dbReference type="Proteomes" id="UP001285636">
    <property type="component" value="Unassembled WGS sequence"/>
</dbReference>
<dbReference type="EMBL" id="JAWJAY010000001">
    <property type="protein sequence ID" value="MDV2884827.1"/>
    <property type="molecule type" value="Genomic_DNA"/>
</dbReference>
<feature type="region of interest" description="Disordered" evidence="2">
    <location>
        <begin position="34"/>
        <end position="55"/>
    </location>
</feature>
<feature type="coiled-coil region" evidence="1">
    <location>
        <begin position="429"/>
        <end position="456"/>
    </location>
</feature>
<reference evidence="5" key="1">
    <citation type="submission" date="2023-10" db="EMBL/GenBank/DDBJ databases">
        <title>Screening of Alkalihalophilus pseudofirmusBZ-TG-HK211 and Its Alleviation of Salt Stress on Rapeseed Growth.</title>
        <authorList>
            <person name="Zhao B."/>
            <person name="Guo T."/>
        </authorList>
    </citation>
    <scope>NUCLEOTIDE SEQUENCE</scope>
    <source>
        <strain evidence="5">BZ-TG-HK211</strain>
    </source>
</reference>
<name>A0AAJ2NKQ9_ALKPS</name>
<dbReference type="RefSeq" id="WP_323466272.1">
    <property type="nucleotide sequence ID" value="NZ_CP144224.1"/>
</dbReference>
<dbReference type="PROSITE" id="PS51257">
    <property type="entry name" value="PROKAR_LIPOPROTEIN"/>
    <property type="match status" value="1"/>
</dbReference>